<proteinExistence type="predicted"/>
<accession>A0A5J6QD10</accession>
<dbReference type="GO" id="GO:0003677">
    <property type="term" value="F:DNA binding"/>
    <property type="evidence" value="ECO:0007669"/>
    <property type="project" value="InterPro"/>
</dbReference>
<dbReference type="SUPFAM" id="SSF47413">
    <property type="entry name" value="lambda repressor-like DNA-binding domains"/>
    <property type="match status" value="1"/>
</dbReference>
<evidence type="ECO:0000313" key="3">
    <source>
        <dbReference type="Proteomes" id="UP000327179"/>
    </source>
</evidence>
<dbReference type="Pfam" id="PF13560">
    <property type="entry name" value="HTH_31"/>
    <property type="match status" value="1"/>
</dbReference>
<dbReference type="RefSeq" id="WP_151131202.1">
    <property type="nucleotide sequence ID" value="NZ_CP043311.1"/>
</dbReference>
<sequence length="262" mass="28565">MNTSAHPVGALLRQWRQRRRLSQLDLACDAEISTRHLSFVENGRAHPSREMLLHLAEQLEIPLRERNRLLTAAGYAPLYPQRDLADPALAGARTAVEQLLKAHEPNPALAVDRHWNLLAANGAVAPLLSGVAPELLAPPLNVLRVSLHPQGLAPCIVNLGQWRAHLLERLRRDIEVSGDLQLQALFDELSGYPAPPLPEGLHSDAVLVPLQLRTPLGVISFISTITVFGTPVDVTLAELGLETLFPADPASAELLRRLLAGN</sequence>
<evidence type="ECO:0000259" key="1">
    <source>
        <dbReference type="PROSITE" id="PS50943"/>
    </source>
</evidence>
<dbReference type="Gene3D" id="3.30.450.180">
    <property type="match status" value="1"/>
</dbReference>
<keyword evidence="3" id="KW-1185">Reference proteome</keyword>
<reference evidence="2 3" key="1">
    <citation type="submission" date="2019-08" db="EMBL/GenBank/DDBJ databases">
        <title>Whole-genome Sequencing of e-waste polymer degrading bacterium Pseudomonas sp. strain PE08.</title>
        <authorList>
            <person name="Kirdat K."/>
            <person name="Debbarma P."/>
            <person name="Narawade N."/>
            <person name="Suyal D."/>
            <person name="Thorat V."/>
            <person name="Shouche Y."/>
            <person name="Goel R."/>
            <person name="Yadav A."/>
        </authorList>
    </citation>
    <scope>NUCLEOTIDE SEQUENCE [LARGE SCALE GENOMIC DNA]</scope>
    <source>
        <strain evidence="2 3">PE08</strain>
    </source>
</reference>
<dbReference type="KEGG" id="plal:FXN65_00820"/>
<dbReference type="PANTHER" id="PTHR35010">
    <property type="entry name" value="BLL4672 PROTEIN-RELATED"/>
    <property type="match status" value="1"/>
</dbReference>
<dbReference type="CDD" id="cd00093">
    <property type="entry name" value="HTH_XRE"/>
    <property type="match status" value="1"/>
</dbReference>
<dbReference type="Gene3D" id="1.10.260.40">
    <property type="entry name" value="lambda repressor-like DNA-binding domains"/>
    <property type="match status" value="1"/>
</dbReference>
<feature type="domain" description="HTH cro/C1-type" evidence="1">
    <location>
        <begin position="12"/>
        <end position="66"/>
    </location>
</feature>
<dbReference type="Proteomes" id="UP000327179">
    <property type="component" value="Chromosome"/>
</dbReference>
<dbReference type="Pfam" id="PF17765">
    <property type="entry name" value="MLTR_LBD"/>
    <property type="match status" value="1"/>
</dbReference>
<name>A0A5J6QD10_9GAMM</name>
<dbReference type="AlphaFoldDB" id="A0A5J6QD10"/>
<dbReference type="InterPro" id="IPR041413">
    <property type="entry name" value="MLTR_LBD"/>
</dbReference>
<dbReference type="EMBL" id="CP043311">
    <property type="protein sequence ID" value="QEY60648.1"/>
    <property type="molecule type" value="Genomic_DNA"/>
</dbReference>
<gene>
    <name evidence="2" type="ORF">FXN65_00820</name>
</gene>
<dbReference type="PROSITE" id="PS50943">
    <property type="entry name" value="HTH_CROC1"/>
    <property type="match status" value="1"/>
</dbReference>
<organism evidence="2 3">
    <name type="scientific">Metapseudomonas lalkuanensis</name>
    <dbReference type="NCBI Taxonomy" id="2604832"/>
    <lineage>
        <taxon>Bacteria</taxon>
        <taxon>Pseudomonadati</taxon>
        <taxon>Pseudomonadota</taxon>
        <taxon>Gammaproteobacteria</taxon>
        <taxon>Pseudomonadales</taxon>
        <taxon>Pseudomonadaceae</taxon>
        <taxon>Metapseudomonas</taxon>
    </lineage>
</organism>
<dbReference type="PANTHER" id="PTHR35010:SF4">
    <property type="entry name" value="BLL5781 PROTEIN"/>
    <property type="match status" value="1"/>
</dbReference>
<dbReference type="InterPro" id="IPR001387">
    <property type="entry name" value="Cro/C1-type_HTH"/>
</dbReference>
<protein>
    <submittedName>
        <fullName evidence="2">Helix-turn-helix domain-containing protein</fullName>
    </submittedName>
</protein>
<evidence type="ECO:0000313" key="2">
    <source>
        <dbReference type="EMBL" id="QEY60648.1"/>
    </source>
</evidence>
<dbReference type="SMART" id="SM00530">
    <property type="entry name" value="HTH_XRE"/>
    <property type="match status" value="1"/>
</dbReference>
<dbReference type="InterPro" id="IPR010982">
    <property type="entry name" value="Lambda_DNA-bd_dom_sf"/>
</dbReference>